<evidence type="ECO:0000313" key="10">
    <source>
        <dbReference type="Proteomes" id="UP000019222"/>
    </source>
</evidence>
<dbReference type="GO" id="GO:0022857">
    <property type="term" value="F:transmembrane transporter activity"/>
    <property type="evidence" value="ECO:0007669"/>
    <property type="project" value="InterPro"/>
</dbReference>
<evidence type="ECO:0000256" key="1">
    <source>
        <dbReference type="ARBA" id="ARBA00004429"/>
    </source>
</evidence>
<evidence type="ECO:0000256" key="3">
    <source>
        <dbReference type="ARBA" id="ARBA00022475"/>
    </source>
</evidence>
<feature type="transmembrane region" description="Helical" evidence="7">
    <location>
        <begin position="45"/>
        <end position="64"/>
    </location>
</feature>
<dbReference type="HOGENOM" id="CLU_034180_7_1_11"/>
<dbReference type="CDD" id="cd00090">
    <property type="entry name" value="HTH_ARSR"/>
    <property type="match status" value="1"/>
</dbReference>
<feature type="transmembrane region" description="Helical" evidence="7">
    <location>
        <begin position="316"/>
        <end position="337"/>
    </location>
</feature>
<dbReference type="PATRIC" id="fig|1224164.3.peg.2024"/>
<dbReference type="Pfam" id="PF07690">
    <property type="entry name" value="MFS_1"/>
    <property type="match status" value="1"/>
</dbReference>
<feature type="domain" description="HTH arsR-type" evidence="8">
    <location>
        <begin position="413"/>
        <end position="507"/>
    </location>
</feature>
<name>W5Y3D6_9CORY</name>
<evidence type="ECO:0000256" key="5">
    <source>
        <dbReference type="ARBA" id="ARBA00022989"/>
    </source>
</evidence>
<keyword evidence="5 7" id="KW-1133">Transmembrane helix</keyword>
<dbReference type="InterPro" id="IPR011701">
    <property type="entry name" value="MFS"/>
</dbReference>
<dbReference type="GO" id="GO:0003700">
    <property type="term" value="F:DNA-binding transcription factor activity"/>
    <property type="evidence" value="ECO:0007669"/>
    <property type="project" value="InterPro"/>
</dbReference>
<dbReference type="AlphaFoldDB" id="W5Y3D6"/>
<dbReference type="eggNOG" id="COG2814">
    <property type="taxonomic scope" value="Bacteria"/>
</dbReference>
<dbReference type="InterPro" id="IPR011991">
    <property type="entry name" value="ArsR-like_HTH"/>
</dbReference>
<feature type="transmembrane region" description="Helical" evidence="7">
    <location>
        <begin position="167"/>
        <end position="189"/>
    </location>
</feature>
<feature type="transmembrane region" description="Helical" evidence="7">
    <location>
        <begin position="374"/>
        <end position="398"/>
    </location>
</feature>
<keyword evidence="6 7" id="KW-0472">Membrane</keyword>
<dbReference type="InterPro" id="IPR036388">
    <property type="entry name" value="WH-like_DNA-bd_sf"/>
</dbReference>
<feature type="transmembrane region" description="Helical" evidence="7">
    <location>
        <begin position="349"/>
        <end position="368"/>
    </location>
</feature>
<evidence type="ECO:0000313" key="9">
    <source>
        <dbReference type="EMBL" id="AHI23389.1"/>
    </source>
</evidence>
<gene>
    <name evidence="9" type="ORF">B843_10020</name>
</gene>
<dbReference type="KEGG" id="cvt:B843_10020"/>
<dbReference type="EMBL" id="CP004353">
    <property type="protein sequence ID" value="AHI23389.1"/>
    <property type="molecule type" value="Genomic_DNA"/>
</dbReference>
<dbReference type="PROSITE" id="PS50987">
    <property type="entry name" value="HTH_ARSR_2"/>
    <property type="match status" value="1"/>
</dbReference>
<sequence length="515" mass="54233">MLSALRYPTYLKLFGSQIASLIGSGLLLVALSLTAYDIAPEKASSVLGLIFTIKIVAYVVFSPFVKAALHRLPDKAVLIGADLLRTAIAMSIPFSHSLTLILVEVFVLQLASAVYTPTYQALPPRVLTVKDDYTGALSLARIAEDLEAIASPLLAAALLLVMSTDHLYYGTALGFAFSAGLVALCQLSVRGATTSEDHGPGFLRRSLAGVTLSVGNKGLRPLLGFGLAEAMLWSYPLVLTVVLVRRDLGLDEKWVAVLLACFGAGSIASASAVPAALKKFETKTWMFAGMAVAIAAMLGIAVALSTDLPVGVGKLGLLWALLGAGLAAASTPIGRVITEAVLEEQLDDAFAGQFVTSHAWWLMAYPLAGALGNGSLAVAAWVSAGTACVAMAGAALLWRKPFATKELLVPATPPVENAETAAEALKLLAEPTRLSILALLKDNEMAVGAIAEELGRPTPAISQHLAKLRAAKLVTFRKEGTTTYYSQKDEHVDMLVTNALHFAEHMLYAVPPHHA</sequence>
<reference evidence="9 10" key="1">
    <citation type="submission" date="2013-02" db="EMBL/GenBank/DDBJ databases">
        <title>The complete genome sequence of Corynebacterium vitaeruminis DSM 20294.</title>
        <authorList>
            <person name="Ruckert C."/>
            <person name="Albersmeier A."/>
            <person name="Kalinowski J."/>
        </authorList>
    </citation>
    <scope>NUCLEOTIDE SEQUENCE [LARGE SCALE GENOMIC DNA]</scope>
    <source>
        <strain evidence="10">ATCC 10234</strain>
    </source>
</reference>
<feature type="transmembrane region" description="Helical" evidence="7">
    <location>
        <begin position="21"/>
        <end position="39"/>
    </location>
</feature>
<dbReference type="NCBIfam" id="NF033788">
    <property type="entry name" value="HTH_metalloreg"/>
    <property type="match status" value="1"/>
</dbReference>
<dbReference type="PANTHER" id="PTHR23513:SF9">
    <property type="entry name" value="ENTEROBACTIN EXPORTER ENTS"/>
    <property type="match status" value="1"/>
</dbReference>
<evidence type="ECO:0000256" key="2">
    <source>
        <dbReference type="ARBA" id="ARBA00022448"/>
    </source>
</evidence>
<dbReference type="CDD" id="cd06173">
    <property type="entry name" value="MFS_MefA_like"/>
    <property type="match status" value="1"/>
</dbReference>
<dbReference type="GO" id="GO:0005886">
    <property type="term" value="C:plasma membrane"/>
    <property type="evidence" value="ECO:0007669"/>
    <property type="project" value="UniProtKB-SubCell"/>
</dbReference>
<evidence type="ECO:0000256" key="4">
    <source>
        <dbReference type="ARBA" id="ARBA00022692"/>
    </source>
</evidence>
<feature type="transmembrane region" description="Helical" evidence="7">
    <location>
        <begin position="222"/>
        <end position="242"/>
    </location>
</feature>
<dbReference type="SUPFAM" id="SSF46785">
    <property type="entry name" value="Winged helix' DNA-binding domain"/>
    <property type="match status" value="1"/>
</dbReference>
<feature type="transmembrane region" description="Helical" evidence="7">
    <location>
        <begin position="284"/>
        <end position="304"/>
    </location>
</feature>
<dbReference type="eggNOG" id="COG0640">
    <property type="taxonomic scope" value="Bacteria"/>
</dbReference>
<accession>W5Y3D6</accession>
<keyword evidence="3" id="KW-1003">Cell membrane</keyword>
<dbReference type="Gene3D" id="1.20.1250.20">
    <property type="entry name" value="MFS general substrate transporter like domains"/>
    <property type="match status" value="2"/>
</dbReference>
<dbReference type="Proteomes" id="UP000019222">
    <property type="component" value="Chromosome"/>
</dbReference>
<evidence type="ECO:0000259" key="8">
    <source>
        <dbReference type="PROSITE" id="PS50987"/>
    </source>
</evidence>
<dbReference type="SUPFAM" id="SSF103473">
    <property type="entry name" value="MFS general substrate transporter"/>
    <property type="match status" value="1"/>
</dbReference>
<dbReference type="RefSeq" id="WP_025253390.1">
    <property type="nucleotide sequence ID" value="NZ_CP004353.1"/>
</dbReference>
<dbReference type="SMART" id="SM00418">
    <property type="entry name" value="HTH_ARSR"/>
    <property type="match status" value="1"/>
</dbReference>
<proteinExistence type="predicted"/>
<keyword evidence="4 7" id="KW-0812">Transmembrane</keyword>
<evidence type="ECO:0000256" key="7">
    <source>
        <dbReference type="SAM" id="Phobius"/>
    </source>
</evidence>
<dbReference type="Pfam" id="PF01022">
    <property type="entry name" value="HTH_5"/>
    <property type="match status" value="1"/>
</dbReference>
<evidence type="ECO:0000256" key="6">
    <source>
        <dbReference type="ARBA" id="ARBA00023136"/>
    </source>
</evidence>
<keyword evidence="2" id="KW-0813">Transport</keyword>
<dbReference type="PRINTS" id="PR00778">
    <property type="entry name" value="HTHARSR"/>
</dbReference>
<comment type="subcellular location">
    <subcellularLocation>
        <location evidence="1">Cell inner membrane</location>
        <topology evidence="1">Multi-pass membrane protein</topology>
    </subcellularLocation>
</comment>
<dbReference type="InterPro" id="IPR036390">
    <property type="entry name" value="WH_DNA-bd_sf"/>
</dbReference>
<protein>
    <submittedName>
        <fullName evidence="9">Multidrug resistance protein mdtG</fullName>
    </submittedName>
</protein>
<feature type="transmembrane region" description="Helical" evidence="7">
    <location>
        <begin position="254"/>
        <end position="277"/>
    </location>
</feature>
<dbReference type="PANTHER" id="PTHR23513">
    <property type="entry name" value="INTEGRAL MEMBRANE EFFLUX PROTEIN-RELATED"/>
    <property type="match status" value="1"/>
</dbReference>
<keyword evidence="10" id="KW-1185">Reference proteome</keyword>
<organism evidence="9 10">
    <name type="scientific">Corynebacterium vitaeruminis DSM 20294</name>
    <dbReference type="NCBI Taxonomy" id="1224164"/>
    <lineage>
        <taxon>Bacteria</taxon>
        <taxon>Bacillati</taxon>
        <taxon>Actinomycetota</taxon>
        <taxon>Actinomycetes</taxon>
        <taxon>Mycobacteriales</taxon>
        <taxon>Corynebacteriaceae</taxon>
        <taxon>Corynebacterium</taxon>
    </lineage>
</organism>
<dbReference type="InterPro" id="IPR001845">
    <property type="entry name" value="HTH_ArsR_DNA-bd_dom"/>
</dbReference>
<dbReference type="InterPro" id="IPR036259">
    <property type="entry name" value="MFS_trans_sf"/>
</dbReference>
<dbReference type="Gene3D" id="1.10.10.10">
    <property type="entry name" value="Winged helix-like DNA-binding domain superfamily/Winged helix DNA-binding domain"/>
    <property type="match status" value="1"/>
</dbReference>